<dbReference type="EMBL" id="JQBL01000020">
    <property type="protein sequence ID" value="KRN49804.1"/>
    <property type="molecule type" value="Genomic_DNA"/>
</dbReference>
<reference evidence="1 2" key="1">
    <citation type="journal article" date="2015" name="Genome Announc.">
        <title>Expanding the biotechnology potential of lactobacilli through comparative genomics of 213 strains and associated genera.</title>
        <authorList>
            <person name="Sun Z."/>
            <person name="Harris H.M."/>
            <person name="McCann A."/>
            <person name="Guo C."/>
            <person name="Argimon S."/>
            <person name="Zhang W."/>
            <person name="Yang X."/>
            <person name="Jeffery I.B."/>
            <person name="Cooney J.C."/>
            <person name="Kagawa T.F."/>
            <person name="Liu W."/>
            <person name="Song Y."/>
            <person name="Salvetti E."/>
            <person name="Wrobel A."/>
            <person name="Rasinkangas P."/>
            <person name="Parkhill J."/>
            <person name="Rea M.C."/>
            <person name="O'Sullivan O."/>
            <person name="Ritari J."/>
            <person name="Douillard F.P."/>
            <person name="Paul Ross R."/>
            <person name="Yang R."/>
            <person name="Briner A.E."/>
            <person name="Felis G.E."/>
            <person name="de Vos W.M."/>
            <person name="Barrangou R."/>
            <person name="Klaenhammer T.R."/>
            <person name="Caufield P.W."/>
            <person name="Cui Y."/>
            <person name="Zhang H."/>
            <person name="O'Toole P.W."/>
        </authorList>
    </citation>
    <scope>NUCLEOTIDE SEQUENCE [LARGE SCALE GENOMIC DNA]</scope>
    <source>
        <strain evidence="1 2">DSM 20405</strain>
    </source>
</reference>
<organism evidence="1 2">
    <name type="scientific">Kandleria vitulina DSM 20405</name>
    <dbReference type="NCBI Taxonomy" id="1410657"/>
    <lineage>
        <taxon>Bacteria</taxon>
        <taxon>Bacillati</taxon>
        <taxon>Bacillota</taxon>
        <taxon>Erysipelotrichia</taxon>
        <taxon>Erysipelotrichales</taxon>
        <taxon>Coprobacillaceae</taxon>
        <taxon>Kandleria</taxon>
    </lineage>
</organism>
<dbReference type="RefSeq" id="WP_029071368.1">
    <property type="nucleotide sequence ID" value="NZ_JNKN01000024.1"/>
</dbReference>
<keyword evidence="2" id="KW-1185">Reference proteome</keyword>
<comment type="caution">
    <text evidence="1">The sequence shown here is derived from an EMBL/GenBank/DDBJ whole genome shotgun (WGS) entry which is preliminary data.</text>
</comment>
<evidence type="ECO:0000313" key="2">
    <source>
        <dbReference type="Proteomes" id="UP000051841"/>
    </source>
</evidence>
<accession>A0A0R2HIP5</accession>
<proteinExistence type="predicted"/>
<sequence length="156" mass="18152">MMNCDLSISIEHDGNVHMHYYPMNISIITHYVYQMLLLILNNEEDLSLLDDTRLCSRLRMAFLAFDLSFYYDTYHSFSHCSLLKMFDYNYKDISIHLMGQSDCYKIETPTSLSVGDFVLMIAVILSVLPNTLRQSLFQALMEDVYGKNNETHAAYC</sequence>
<evidence type="ECO:0000313" key="1">
    <source>
        <dbReference type="EMBL" id="KRN49804.1"/>
    </source>
</evidence>
<dbReference type="AlphaFoldDB" id="A0A0R2HIP5"/>
<dbReference type="PATRIC" id="fig|1410657.5.peg.885"/>
<protein>
    <submittedName>
        <fullName evidence="1">Uncharacterized protein</fullName>
    </submittedName>
</protein>
<gene>
    <name evidence="1" type="ORF">IV49_GL000849</name>
</gene>
<dbReference type="Proteomes" id="UP000051841">
    <property type="component" value="Unassembled WGS sequence"/>
</dbReference>
<name>A0A0R2HIP5_9FIRM</name>